<proteinExistence type="predicted"/>
<dbReference type="Pfam" id="PF08386">
    <property type="entry name" value="Abhydrolase_4"/>
    <property type="match status" value="1"/>
</dbReference>
<dbReference type="InterPro" id="IPR029058">
    <property type="entry name" value="AB_hydrolase_fold"/>
</dbReference>
<dbReference type="EMBL" id="CADCUO010000111">
    <property type="protein sequence ID" value="CAA9395411.1"/>
    <property type="molecule type" value="Genomic_DNA"/>
</dbReference>
<accession>A0A6J4NW43</accession>
<gene>
    <name evidence="2" type="ORF">AVDCRST_MAG75-1805</name>
</gene>
<evidence type="ECO:0000313" key="2">
    <source>
        <dbReference type="EMBL" id="CAA9395411.1"/>
    </source>
</evidence>
<organism evidence="2">
    <name type="scientific">uncultured Propionibacteriaceae bacterium</name>
    <dbReference type="NCBI Taxonomy" id="257457"/>
    <lineage>
        <taxon>Bacteria</taxon>
        <taxon>Bacillati</taxon>
        <taxon>Actinomycetota</taxon>
        <taxon>Actinomycetes</taxon>
        <taxon>Propionibacteriales</taxon>
        <taxon>Propionibacteriaceae</taxon>
        <taxon>environmental samples</taxon>
    </lineage>
</organism>
<sequence>MDSARALLEASFELGAPSAVVAHSFGAAATGIALAGGLLTEKVVVLPPPLRLSGSLMTSPLGIALPPRAARAFRRTVERHAGADPPSLSLSALAPAMSVPALFLHDPADLHTPYAAVAATVAAWPGSKLVATPGTGHYRLLRDPAVVRTSIEWITGGRHQ</sequence>
<dbReference type="Gene3D" id="3.40.50.1820">
    <property type="entry name" value="alpha/beta hydrolase"/>
    <property type="match status" value="1"/>
</dbReference>
<feature type="domain" description="Peptidase S33 tripeptidyl aminopeptidase-like C-terminal" evidence="1">
    <location>
        <begin position="97"/>
        <end position="156"/>
    </location>
</feature>
<dbReference type="InterPro" id="IPR013595">
    <property type="entry name" value="Pept_S33_TAP-like_C"/>
</dbReference>
<dbReference type="AlphaFoldDB" id="A0A6J4NW43"/>
<name>A0A6J4NW43_9ACTN</name>
<evidence type="ECO:0000259" key="1">
    <source>
        <dbReference type="Pfam" id="PF08386"/>
    </source>
</evidence>
<reference evidence="2" key="1">
    <citation type="submission" date="2020-02" db="EMBL/GenBank/DDBJ databases">
        <authorList>
            <person name="Meier V. D."/>
        </authorList>
    </citation>
    <scope>NUCLEOTIDE SEQUENCE</scope>
    <source>
        <strain evidence="2">AVDCRST_MAG75</strain>
    </source>
</reference>
<dbReference type="SUPFAM" id="SSF53474">
    <property type="entry name" value="alpha/beta-Hydrolases"/>
    <property type="match status" value="1"/>
</dbReference>
<protein>
    <recommendedName>
        <fullName evidence="1">Peptidase S33 tripeptidyl aminopeptidase-like C-terminal domain-containing protein</fullName>
    </recommendedName>
</protein>